<dbReference type="Pfam" id="PF03478">
    <property type="entry name" value="Beta-prop_KIB1-4"/>
    <property type="match status" value="2"/>
</dbReference>
<name>A0AAV7DYG3_ARIFI</name>
<feature type="domain" description="KIB1-4 beta-propeller" evidence="7">
    <location>
        <begin position="879"/>
        <end position="1132"/>
    </location>
</feature>
<evidence type="ECO:0000313" key="9">
    <source>
        <dbReference type="Proteomes" id="UP000825729"/>
    </source>
</evidence>
<dbReference type="GO" id="GO:0016787">
    <property type="term" value="F:hydrolase activity"/>
    <property type="evidence" value="ECO:0007669"/>
    <property type="project" value="InterPro"/>
</dbReference>
<evidence type="ECO:0000256" key="6">
    <source>
        <dbReference type="SAM" id="Phobius"/>
    </source>
</evidence>
<keyword evidence="6" id="KW-0812">Transmembrane</keyword>
<keyword evidence="9" id="KW-1185">Reference proteome</keyword>
<dbReference type="PANTHER" id="PTHR21562">
    <property type="entry name" value="NOTUM-RELATED"/>
    <property type="match status" value="1"/>
</dbReference>
<evidence type="ECO:0000256" key="4">
    <source>
        <dbReference type="ARBA" id="ARBA00022512"/>
    </source>
</evidence>
<dbReference type="AlphaFoldDB" id="A0AAV7DYG3"/>
<dbReference type="Pfam" id="PF03283">
    <property type="entry name" value="PAE"/>
    <property type="match status" value="1"/>
</dbReference>
<evidence type="ECO:0000256" key="1">
    <source>
        <dbReference type="ARBA" id="ARBA00003534"/>
    </source>
</evidence>
<proteinExistence type="inferred from homology"/>
<protein>
    <recommendedName>
        <fullName evidence="7">KIB1-4 beta-propeller domain-containing protein</fullName>
    </recommendedName>
</protein>
<feature type="domain" description="KIB1-4 beta-propeller" evidence="7">
    <location>
        <begin position="525"/>
        <end position="788"/>
    </location>
</feature>
<reference evidence="8 9" key="1">
    <citation type="submission" date="2021-07" db="EMBL/GenBank/DDBJ databases">
        <title>The Aristolochia fimbriata genome: insights into angiosperm evolution, floral development and chemical biosynthesis.</title>
        <authorList>
            <person name="Jiao Y."/>
        </authorList>
    </citation>
    <scope>NUCLEOTIDE SEQUENCE [LARGE SCALE GENOMIC DNA]</scope>
    <source>
        <strain evidence="8">IBCAS-2021</strain>
        <tissue evidence="8">Leaf</tissue>
    </source>
</reference>
<evidence type="ECO:0000256" key="3">
    <source>
        <dbReference type="ARBA" id="ARBA00005784"/>
    </source>
</evidence>
<keyword evidence="4" id="KW-0134">Cell wall</keyword>
<feature type="region of interest" description="Disordered" evidence="5">
    <location>
        <begin position="407"/>
        <end position="428"/>
    </location>
</feature>
<dbReference type="InterPro" id="IPR004963">
    <property type="entry name" value="PAE/NOTUM"/>
</dbReference>
<sequence length="1155" mass="130594">MEKHQQMRRSFTVIWVVLMVVVGGIAGVCSKVLVEKTLVEGAAETGAVCLDGSLPAYHLDRGFGDGVNSWILDFEGGGWCNDLNSCLERAKTRRGSTTLKSNFSVFNGVLSNNISLNPDFYNWNHVKLLYCDGASFAGDSEYKNGTTSLQFRGKRIWDAIILDLQYKGLNVSEKVLLMGNSAGGLAAFLHCDNLKELLPNNTIVKCLSDAGFFLDEVDITGVNSIRPIFEGVVALQGVVKNLDKRCTATLENPALCFFPQYALQYIQTPFFIINAAYDIYQLNHILVPPSTDRRGKWISCKKNLSKCTPEELLELDVYRGKMLAALGHLRGSITGGFFINSVTTHGQSELQEAWLAPTSPALRNRRISEVVGDWYFDRKPAKEVGSYLFPLPVLDLLISTLMASSLEPEKEQRRSSPPRRPCKGTTSSTQLSALPLQDELFHLILSRLSFISILRFRAVSHDFLRVEETCIQPPPKNIHGFPWVIPTRNQNPVLYCCTNPNSSSRGQLQDQIELFMQVNTGGDKEHYECVGSSHGWLAFLSKSRSWSIFLLDPVSGTRFRLPDLPSSKTLTEVTKVILSSTPSSGKSTTNGIYVVVALGSKEYRYAYSAIYMVRLGVDKQWTIIHDSTGYIRYEDIIFHKNRLYAITDSYLIVTEINSRTRLVLEQRADMGGKVSFPSELRSPSHSHNYLAEMNGDLFLVSIFTTSSEMFNATNSTVHKLVKILNEWNDVMFEYSWEEVHSLDGGALFLGGNQSIYLSSATTSNTEARYCIYFFWNRYLGAEYVFVFNMELRKIMRLTKAICSKPIWIKTQNVITFMLQLILPSQNSAFPNLIFFSLNFCSCLFSPWIKNPRVRLPLLPHRVVPVLLLIPAMQIHDHGNFSFCHGSSLGWYCLQRFDLESYKILLVNPFSGENFRLPNCKQIVNDSFKVVLSSSPSPDSIIVASMSNRYKRLKFARLGATKWSVVVGMPEGVLEDFIFYKNQELYAITKDGSLFVFHFEYLNSGNSVEQPRIDHMREVKNVRFFPSYDNSLSSSISSYYLAEMNGDLLLVTELRKRGSSSRSNPSNLFRVHKLGKMKRSNRPRWIELHSLDGGTLFIDQNNCMFVSGICHYNWMRNCIYFICKISGEIGVFSLEQRAVVHFITEIKSHPTLLVGS</sequence>
<evidence type="ECO:0000313" key="8">
    <source>
        <dbReference type="EMBL" id="KAG9441246.1"/>
    </source>
</evidence>
<keyword evidence="6" id="KW-0472">Membrane</keyword>
<dbReference type="Proteomes" id="UP000825729">
    <property type="component" value="Unassembled WGS sequence"/>
</dbReference>
<keyword evidence="4" id="KW-0964">Secreted</keyword>
<evidence type="ECO:0000256" key="2">
    <source>
        <dbReference type="ARBA" id="ARBA00004191"/>
    </source>
</evidence>
<gene>
    <name evidence="8" type="ORF">H6P81_017100</name>
</gene>
<comment type="similarity">
    <text evidence="3">Belongs to the pectinacetylesterase family.</text>
</comment>
<dbReference type="InterPro" id="IPR005174">
    <property type="entry name" value="KIB1-4_b-propeller"/>
</dbReference>
<organism evidence="8 9">
    <name type="scientific">Aristolochia fimbriata</name>
    <name type="common">White veined hardy Dutchman's pipe vine</name>
    <dbReference type="NCBI Taxonomy" id="158543"/>
    <lineage>
        <taxon>Eukaryota</taxon>
        <taxon>Viridiplantae</taxon>
        <taxon>Streptophyta</taxon>
        <taxon>Embryophyta</taxon>
        <taxon>Tracheophyta</taxon>
        <taxon>Spermatophyta</taxon>
        <taxon>Magnoliopsida</taxon>
        <taxon>Magnoliidae</taxon>
        <taxon>Piperales</taxon>
        <taxon>Aristolochiaceae</taxon>
        <taxon>Aristolochia</taxon>
    </lineage>
</organism>
<accession>A0AAV7DYG3</accession>
<comment type="caution">
    <text evidence="8">The sequence shown here is derived from an EMBL/GenBank/DDBJ whole genome shotgun (WGS) entry which is preliminary data.</text>
</comment>
<evidence type="ECO:0000256" key="5">
    <source>
        <dbReference type="SAM" id="MobiDB-lite"/>
    </source>
</evidence>
<dbReference type="PANTHER" id="PTHR21562:SF69">
    <property type="entry name" value="PECTIN ACETYLESTERASE 9"/>
    <property type="match status" value="1"/>
</dbReference>
<feature type="transmembrane region" description="Helical" evidence="6">
    <location>
        <begin position="12"/>
        <end position="34"/>
    </location>
</feature>
<evidence type="ECO:0000259" key="7">
    <source>
        <dbReference type="Pfam" id="PF03478"/>
    </source>
</evidence>
<dbReference type="EMBL" id="JAINDJ010000007">
    <property type="protein sequence ID" value="KAG9441246.1"/>
    <property type="molecule type" value="Genomic_DNA"/>
</dbReference>
<keyword evidence="6" id="KW-1133">Transmembrane helix</keyword>
<comment type="function">
    <text evidence="1">Hydrolyzes acetyl esters in homogalacturonan regions of pectin. In type I primary cell wall, galacturonic acid residues of pectin can be acetylated at the O-2 and O-3 positions. Decreasing the degree of acetylation of pectin gels in vitro alters their physical properties.</text>
</comment>
<comment type="subcellular location">
    <subcellularLocation>
        <location evidence="2">Secreted</location>
        <location evidence="2">Cell wall</location>
    </subcellularLocation>
</comment>